<reference evidence="1" key="1">
    <citation type="journal article" date="2014" name="Genome Biol. Evol.">
        <title>Pangenome evidence for extensive interdomain horizontal transfer affecting lineage core and shell genes in uncultured planktonic thaumarchaeota and euryarchaeota.</title>
        <authorList>
            <person name="Deschamps P."/>
            <person name="Zivanovic Y."/>
            <person name="Moreira D."/>
            <person name="Rodriguez-Valera F."/>
            <person name="Lopez-Garcia P."/>
        </authorList>
    </citation>
    <scope>NUCLEOTIDE SEQUENCE</scope>
</reference>
<accession>A0A075GRI7</accession>
<proteinExistence type="predicted"/>
<name>A0A075GRI7_9ARCH</name>
<dbReference type="EMBL" id="KF900705">
    <property type="protein sequence ID" value="AIF04328.1"/>
    <property type="molecule type" value="Genomic_DNA"/>
</dbReference>
<dbReference type="AlphaFoldDB" id="A0A075GRI7"/>
<evidence type="ECO:0000313" key="1">
    <source>
        <dbReference type="EMBL" id="AIF04328.1"/>
    </source>
</evidence>
<sequence>MGEFEINLKLSETPTSSQIKKLEKYFKEIPLFEILSGLKFANNRWIAKDAGILKVGRKSILQKETHSVTTEQAQWRLKNWKMMIANYRRRGYSYPTISRIKKLLVQISKKKSKS</sequence>
<protein>
    <submittedName>
        <fullName evidence="1">Uncharacterized protein</fullName>
    </submittedName>
</protein>
<organism evidence="1">
    <name type="scientific">uncultured marine thaumarchaeote KM3_173_D12</name>
    <dbReference type="NCBI Taxonomy" id="1456049"/>
    <lineage>
        <taxon>Archaea</taxon>
        <taxon>Nitrososphaerota</taxon>
        <taxon>environmental samples</taxon>
    </lineage>
</organism>